<dbReference type="Pfam" id="PF13704">
    <property type="entry name" value="Glyco_tranf_2_4"/>
    <property type="match status" value="1"/>
</dbReference>
<dbReference type="EMBL" id="JACHOP010000002">
    <property type="protein sequence ID" value="MBB5755826.1"/>
    <property type="molecule type" value="Genomic_DNA"/>
</dbReference>
<dbReference type="GO" id="GO:0016740">
    <property type="term" value="F:transferase activity"/>
    <property type="evidence" value="ECO:0007669"/>
    <property type="project" value="UniProtKB-KW"/>
</dbReference>
<evidence type="ECO:0000313" key="2">
    <source>
        <dbReference type="Proteomes" id="UP000583454"/>
    </source>
</evidence>
<organism evidence="1 2">
    <name type="scientific">Methylorubrum rhodinum</name>
    <dbReference type="NCBI Taxonomy" id="29428"/>
    <lineage>
        <taxon>Bacteria</taxon>
        <taxon>Pseudomonadati</taxon>
        <taxon>Pseudomonadota</taxon>
        <taxon>Alphaproteobacteria</taxon>
        <taxon>Hyphomicrobiales</taxon>
        <taxon>Methylobacteriaceae</taxon>
        <taxon>Methylorubrum</taxon>
    </lineage>
</organism>
<comment type="caution">
    <text evidence="1">The sequence shown here is derived from an EMBL/GenBank/DDBJ whole genome shotgun (WGS) entry which is preliminary data.</text>
</comment>
<accession>A0A840ZE19</accession>
<proteinExistence type="predicted"/>
<reference evidence="1 2" key="1">
    <citation type="submission" date="2020-08" db="EMBL/GenBank/DDBJ databases">
        <title>Genomic Encyclopedia of Type Strains, Phase IV (KMG-IV): sequencing the most valuable type-strain genomes for metagenomic binning, comparative biology and taxonomic classification.</title>
        <authorList>
            <person name="Goeker M."/>
        </authorList>
    </citation>
    <scope>NUCLEOTIDE SEQUENCE [LARGE SCALE GENOMIC DNA]</scope>
    <source>
        <strain evidence="1 2">DSM 2163</strain>
    </source>
</reference>
<keyword evidence="2" id="KW-1185">Reference proteome</keyword>
<dbReference type="InterPro" id="IPR029044">
    <property type="entry name" value="Nucleotide-diphossugar_trans"/>
</dbReference>
<name>A0A840ZE19_9HYPH</name>
<protein>
    <submittedName>
        <fullName evidence="1">Glycosyltransferase involved in cell wall biosynthesis</fullName>
    </submittedName>
</protein>
<dbReference type="Gene3D" id="3.90.550.10">
    <property type="entry name" value="Spore Coat Polysaccharide Biosynthesis Protein SpsA, Chain A"/>
    <property type="match status" value="1"/>
</dbReference>
<dbReference type="SUPFAM" id="SSF53448">
    <property type="entry name" value="Nucleotide-diphospho-sugar transferases"/>
    <property type="match status" value="1"/>
</dbReference>
<dbReference type="RefSeq" id="WP_183564435.1">
    <property type="nucleotide sequence ID" value="NZ_JACHOP010000002.1"/>
</dbReference>
<dbReference type="AlphaFoldDB" id="A0A840ZE19"/>
<gene>
    <name evidence="1" type="ORF">HNR00_000522</name>
</gene>
<keyword evidence="1" id="KW-0808">Transferase</keyword>
<sequence length="325" mass="36698">MRVVAISRILDEADIIEAFLRHTAAYADHHVILDNGSRDGTLEIIRALKDEGLNLTVFQNIAVSINERAFNTLMYYHAAAELQADWVLCLDADEFIDDRGVQDGLRVALDHTMREAPHRLCLALPYFDYVRGAQEIADEPIVPVRMPVRRTRANRLRKVFVRAPLDDAVISNGNHGLMLRGTWLPAQGLPGLRLAHYPHRSLYQMAAKSAKGWAKIQAAGPAEITRGTSRHYRPLFEGLRDAPQTHLLDARPAPARDDPRLVADPITYRGGPLRYTADTDERMRAIRGMMGYLDDLTARYGRLIETCPEARAMNDAWNRDVTRLM</sequence>
<evidence type="ECO:0000313" key="1">
    <source>
        <dbReference type="EMBL" id="MBB5755826.1"/>
    </source>
</evidence>
<dbReference type="Proteomes" id="UP000583454">
    <property type="component" value="Unassembled WGS sequence"/>
</dbReference>